<keyword evidence="3 6" id="KW-0812">Transmembrane</keyword>
<dbReference type="InParanoid" id="A0A1Y2G3S6"/>
<proteinExistence type="inferred from homology"/>
<feature type="transmembrane region" description="Helical" evidence="6">
    <location>
        <begin position="334"/>
        <end position="356"/>
    </location>
</feature>
<feature type="transmembrane region" description="Helical" evidence="6">
    <location>
        <begin position="177"/>
        <end position="194"/>
    </location>
</feature>
<dbReference type="Pfam" id="PF02133">
    <property type="entry name" value="Transp_cyt_pur"/>
    <property type="match status" value="1"/>
</dbReference>
<evidence type="ECO:0000256" key="6">
    <source>
        <dbReference type="SAM" id="Phobius"/>
    </source>
</evidence>
<name>A0A1Y2G3S6_9BASI</name>
<evidence type="ECO:0000256" key="3">
    <source>
        <dbReference type="ARBA" id="ARBA00022692"/>
    </source>
</evidence>
<dbReference type="PANTHER" id="PTHR30618">
    <property type="entry name" value="NCS1 FAMILY PURINE/PYRIMIDINE TRANSPORTER"/>
    <property type="match status" value="1"/>
</dbReference>
<dbReference type="InterPro" id="IPR001248">
    <property type="entry name" value="Pur-cyt_permease"/>
</dbReference>
<evidence type="ECO:0000256" key="2">
    <source>
        <dbReference type="ARBA" id="ARBA00008974"/>
    </source>
</evidence>
<dbReference type="PANTHER" id="PTHR30618:SF0">
    <property type="entry name" value="PURINE-URACIL PERMEASE NCS1"/>
    <property type="match status" value="1"/>
</dbReference>
<comment type="similarity">
    <text evidence="2">Belongs to the purine-cytosine permease (2.A.39) family.</text>
</comment>
<evidence type="ECO:0000256" key="5">
    <source>
        <dbReference type="ARBA" id="ARBA00023136"/>
    </source>
</evidence>
<comment type="subcellular location">
    <subcellularLocation>
        <location evidence="1">Membrane</location>
        <topology evidence="1">Multi-pass membrane protein</topology>
    </subcellularLocation>
</comment>
<feature type="transmembrane region" description="Helical" evidence="6">
    <location>
        <begin position="51"/>
        <end position="72"/>
    </location>
</feature>
<sequence>MGLFQRKNAQSAEDKPAAETFSVRLPKQASSMAPEGVWSNADLDPTPRSQWTWGVVTWWTFWLSAVADPAMFQTGSSLIPAGLGVSDAIGCVILANVVISIPIVLNGTIGSRLRIPFPVAARSSFGYWFSLLPVVSRAVLSCVWYSIETYNGGAAMTQCLRAMWPSYLNIPNHLPESAGMTTIDFCSYFLYWLLQLPFHFISPKNLRWFFALKFVYVPIVALATMGTMVHQAGGGGPLVAQGATAKGMDYASAWCLGFAALCGNWATLAVNSPDFTRYSTTPRTQIWQIPGLLVSTVLITTCGILAASASVIVYGGEALWSPFDIYSNWDNRAAVWFCSFGWIIGSIGANITANSISAANDLTSLFPKYINITRGQIITAVVGGWAFVPWKILSSGTSFLNFMSAYAVIMGPFAAIITADFWLVKKFNYDVPALYDPHGRYTYWNGINWRAVVTCIVTIAPTMPGLIQTVNPNIQVGDVFWFYAPGFVSGYVPALLVYWLLNVFFPHHDTLIASAVTSTAPEEAAEGDIESKASAQ</sequence>
<comment type="caution">
    <text evidence="7">The sequence shown here is derived from an EMBL/GenBank/DDBJ whole genome shotgun (WGS) entry which is preliminary data.</text>
</comment>
<feature type="transmembrane region" description="Helical" evidence="6">
    <location>
        <begin position="78"/>
        <end position="105"/>
    </location>
</feature>
<gene>
    <name evidence="7" type="ORF">BCR35DRAFT_300110</name>
</gene>
<keyword evidence="5 6" id="KW-0472">Membrane</keyword>
<dbReference type="GO" id="GO:0015205">
    <property type="term" value="F:nucleobase transmembrane transporter activity"/>
    <property type="evidence" value="ECO:0007669"/>
    <property type="project" value="TreeGrafter"/>
</dbReference>
<accession>A0A1Y2G3S6</accession>
<dbReference type="AlphaFoldDB" id="A0A1Y2G3S6"/>
<keyword evidence="4 6" id="KW-1133">Transmembrane helix</keyword>
<evidence type="ECO:0000313" key="8">
    <source>
        <dbReference type="Proteomes" id="UP000193467"/>
    </source>
</evidence>
<dbReference type="InterPro" id="IPR045225">
    <property type="entry name" value="Uracil/uridine/allantoin_perm"/>
</dbReference>
<feature type="transmembrane region" description="Helical" evidence="6">
    <location>
        <begin position="479"/>
        <end position="501"/>
    </location>
</feature>
<organism evidence="7 8">
    <name type="scientific">Leucosporidium creatinivorum</name>
    <dbReference type="NCBI Taxonomy" id="106004"/>
    <lineage>
        <taxon>Eukaryota</taxon>
        <taxon>Fungi</taxon>
        <taxon>Dikarya</taxon>
        <taxon>Basidiomycota</taxon>
        <taxon>Pucciniomycotina</taxon>
        <taxon>Microbotryomycetes</taxon>
        <taxon>Leucosporidiales</taxon>
        <taxon>Leucosporidium</taxon>
    </lineage>
</organism>
<dbReference type="CDD" id="cd11482">
    <property type="entry name" value="SLC-NCS1sbd_NRT1-like"/>
    <property type="match status" value="1"/>
</dbReference>
<evidence type="ECO:0000313" key="7">
    <source>
        <dbReference type="EMBL" id="ORY89690.1"/>
    </source>
</evidence>
<protein>
    <submittedName>
        <fullName evidence="7">NCS1 nucleoside transporter family</fullName>
    </submittedName>
</protein>
<evidence type="ECO:0000256" key="4">
    <source>
        <dbReference type="ARBA" id="ARBA00022989"/>
    </source>
</evidence>
<dbReference type="EMBL" id="MCGR01000005">
    <property type="protein sequence ID" value="ORY89690.1"/>
    <property type="molecule type" value="Genomic_DNA"/>
</dbReference>
<feature type="transmembrane region" description="Helical" evidence="6">
    <location>
        <begin position="250"/>
        <end position="270"/>
    </location>
</feature>
<dbReference type="Gene3D" id="1.10.4160.10">
    <property type="entry name" value="Hydantoin permease"/>
    <property type="match status" value="1"/>
</dbReference>
<evidence type="ECO:0000256" key="1">
    <source>
        <dbReference type="ARBA" id="ARBA00004141"/>
    </source>
</evidence>
<reference evidence="7 8" key="1">
    <citation type="submission" date="2016-07" db="EMBL/GenBank/DDBJ databases">
        <title>Pervasive Adenine N6-methylation of Active Genes in Fungi.</title>
        <authorList>
            <consortium name="DOE Joint Genome Institute"/>
            <person name="Mondo S.J."/>
            <person name="Dannebaum R.O."/>
            <person name="Kuo R.C."/>
            <person name="Labutti K."/>
            <person name="Haridas S."/>
            <person name="Kuo A."/>
            <person name="Salamov A."/>
            <person name="Ahrendt S.R."/>
            <person name="Lipzen A."/>
            <person name="Sullivan W."/>
            <person name="Andreopoulos W.B."/>
            <person name="Clum A."/>
            <person name="Lindquist E."/>
            <person name="Daum C."/>
            <person name="Ramamoorthy G.K."/>
            <person name="Gryganskyi A."/>
            <person name="Culley D."/>
            <person name="Magnuson J.K."/>
            <person name="James T.Y."/>
            <person name="O'Malley M.A."/>
            <person name="Stajich J.E."/>
            <person name="Spatafora J.W."/>
            <person name="Visel A."/>
            <person name="Grigoriev I.V."/>
        </authorList>
    </citation>
    <scope>NUCLEOTIDE SEQUENCE [LARGE SCALE GENOMIC DNA]</scope>
    <source>
        <strain evidence="7 8">62-1032</strain>
    </source>
</reference>
<feature type="transmembrane region" description="Helical" evidence="6">
    <location>
        <begin position="125"/>
        <end position="147"/>
    </location>
</feature>
<keyword evidence="8" id="KW-1185">Reference proteome</keyword>
<dbReference type="OrthoDB" id="2018619at2759"/>
<dbReference type="GO" id="GO:0005886">
    <property type="term" value="C:plasma membrane"/>
    <property type="evidence" value="ECO:0007669"/>
    <property type="project" value="TreeGrafter"/>
</dbReference>
<dbReference type="Proteomes" id="UP000193467">
    <property type="component" value="Unassembled WGS sequence"/>
</dbReference>
<feature type="transmembrane region" description="Helical" evidence="6">
    <location>
        <begin position="291"/>
        <end position="314"/>
    </location>
</feature>
<feature type="transmembrane region" description="Helical" evidence="6">
    <location>
        <begin position="447"/>
        <end position="467"/>
    </location>
</feature>
<feature type="transmembrane region" description="Helical" evidence="6">
    <location>
        <begin position="405"/>
        <end position="424"/>
    </location>
</feature>
<feature type="transmembrane region" description="Helical" evidence="6">
    <location>
        <begin position="206"/>
        <end position="230"/>
    </location>
</feature>